<reference evidence="3 4" key="1">
    <citation type="submission" date="2017-05" db="EMBL/GenBank/DDBJ databases">
        <authorList>
            <person name="Varghese N."/>
            <person name="Submissions S."/>
        </authorList>
    </citation>
    <scope>NUCLEOTIDE SEQUENCE [LARGE SCALE GENOMIC DNA]</scope>
    <source>
        <strain evidence="3 4">DSM 16304</strain>
    </source>
</reference>
<keyword evidence="3" id="KW-0808">Transferase</keyword>
<dbReference type="Pfam" id="PF00534">
    <property type="entry name" value="Glycos_transf_1"/>
    <property type="match status" value="1"/>
</dbReference>
<dbReference type="AlphaFoldDB" id="A0A521DJP0"/>
<dbReference type="InterPro" id="IPR028098">
    <property type="entry name" value="Glyco_trans_4-like_N"/>
</dbReference>
<feature type="domain" description="Glycosyl transferase family 1" evidence="1">
    <location>
        <begin position="176"/>
        <end position="332"/>
    </location>
</feature>
<proteinExistence type="predicted"/>
<name>A0A521DJP0_9BACT</name>
<dbReference type="PANTHER" id="PTHR12526:SF638">
    <property type="entry name" value="SPORE COAT PROTEIN SA"/>
    <property type="match status" value="1"/>
</dbReference>
<evidence type="ECO:0000313" key="3">
    <source>
        <dbReference type="EMBL" id="SMO71140.1"/>
    </source>
</evidence>
<dbReference type="CDD" id="cd03801">
    <property type="entry name" value="GT4_PimA-like"/>
    <property type="match status" value="1"/>
</dbReference>
<feature type="domain" description="Glycosyltransferase subfamily 4-like N-terminal" evidence="2">
    <location>
        <begin position="13"/>
        <end position="157"/>
    </location>
</feature>
<dbReference type="InterPro" id="IPR001296">
    <property type="entry name" value="Glyco_trans_1"/>
</dbReference>
<dbReference type="Gene3D" id="3.40.50.2000">
    <property type="entry name" value="Glycogen Phosphorylase B"/>
    <property type="match status" value="2"/>
</dbReference>
<evidence type="ECO:0000313" key="4">
    <source>
        <dbReference type="Proteomes" id="UP000317315"/>
    </source>
</evidence>
<dbReference type="OrthoDB" id="9806653at2"/>
<protein>
    <submittedName>
        <fullName evidence="3">Glycosyltransferase involved in cell wall bisynthesis</fullName>
    </submittedName>
</protein>
<dbReference type="RefSeq" id="WP_142935996.1">
    <property type="nucleotide sequence ID" value="NZ_FXTM01000021.1"/>
</dbReference>
<keyword evidence="4" id="KW-1185">Reference proteome</keyword>
<dbReference type="EMBL" id="FXTM01000021">
    <property type="protein sequence ID" value="SMO71140.1"/>
    <property type="molecule type" value="Genomic_DNA"/>
</dbReference>
<dbReference type="Proteomes" id="UP000317315">
    <property type="component" value="Unassembled WGS sequence"/>
</dbReference>
<dbReference type="GO" id="GO:0016757">
    <property type="term" value="F:glycosyltransferase activity"/>
    <property type="evidence" value="ECO:0007669"/>
    <property type="project" value="InterPro"/>
</dbReference>
<gene>
    <name evidence="3" type="ORF">SAMN06269117_1218</name>
</gene>
<evidence type="ECO:0000259" key="2">
    <source>
        <dbReference type="Pfam" id="PF13439"/>
    </source>
</evidence>
<organism evidence="3 4">
    <name type="scientific">Balnearium lithotrophicum</name>
    <dbReference type="NCBI Taxonomy" id="223788"/>
    <lineage>
        <taxon>Bacteria</taxon>
        <taxon>Pseudomonadati</taxon>
        <taxon>Aquificota</taxon>
        <taxon>Aquificia</taxon>
        <taxon>Desulfurobacteriales</taxon>
        <taxon>Desulfurobacteriaceae</taxon>
        <taxon>Balnearium</taxon>
    </lineage>
</organism>
<dbReference type="Pfam" id="PF13439">
    <property type="entry name" value="Glyco_transf_4"/>
    <property type="match status" value="1"/>
</dbReference>
<sequence length="361" mass="40611">MKILHVDTEKGWRGGEQQLLYLVKGLREKGITSAVACRTGDELFKKCKKEGIETVPLKGNQTSDILRLGYIGRKFDIIHAHSAKGHTISALSKKLHRKPVVYTRRVDYRPRKNRLTYLKYKNTDKIVSITEAVRRIVLESFPFLTNRTEVIYSSVDVRDIERKVKSEIVENIKKELNGNPTVGTLAALTEQKDIPNLIEASKKVLEKLTNGKFFVFGEGKLRKKLQKIINSKGISKSFILYGFVDDIVNYTKALDVFVLPSKNEGLGSSLLVAMVLKVPVVSTNVGGTGEVVENEETGLLVPPNNPELLADAIVRIVTDRELSNHLVEKAYNLVTKKFSVDRMVNSYVELYREVLSGKQLL</sequence>
<dbReference type="PANTHER" id="PTHR12526">
    <property type="entry name" value="GLYCOSYLTRANSFERASE"/>
    <property type="match status" value="1"/>
</dbReference>
<accession>A0A521DJP0</accession>
<evidence type="ECO:0000259" key="1">
    <source>
        <dbReference type="Pfam" id="PF00534"/>
    </source>
</evidence>
<dbReference type="SUPFAM" id="SSF53756">
    <property type="entry name" value="UDP-Glycosyltransferase/glycogen phosphorylase"/>
    <property type="match status" value="1"/>
</dbReference>